<evidence type="ECO:0000313" key="3">
    <source>
        <dbReference type="Proteomes" id="UP000778523"/>
    </source>
</evidence>
<gene>
    <name evidence="2" type="ORF">HJ583_015750</name>
</gene>
<feature type="domain" description="Amidase" evidence="1">
    <location>
        <begin position="14"/>
        <end position="435"/>
    </location>
</feature>
<sequence length="459" mass="48035">MAEGVAGGEVSARELAEASFARMDERDGALLAYTDQTRERALREAAAVDAQRARGEALAPLAGVPYAVKNLFDIVGLPTLAGGHRARTAGPAAADATLVARSAVAGACLLGGLNMDAYAYGFTTENSFHGVTRNPLDPTRVAGGSSGGSGAAVAAGLCAFSLGSDTNGSIRVPASFCGIYGLKPTYGGLSRGGSMPFVHSIDHVGPFARSPRDLARIFDVLSGLDPRDQACRRVAGAATEAAVLQAQLQGPGALRVARLSGYFDQWSGPEARRASERVAQALAASDELDIADVAAARAGAFVITASESGQLYRPALQAWYEDMEPNNRDRMLAGSLIPASWYVQAQRFRQVFLQRLQDYFERFDLLIAPATPVVATTIAQPELDLPGGRVPTRPSIGLLTQPISFIGLPVVAVPLPTDTALPIGVQLIAAPGREDVALAAAAVLEAQGLCFRQPWIREG</sequence>
<dbReference type="NCBIfam" id="TIGR02715">
    <property type="entry name" value="amido_AtzE"/>
    <property type="match status" value="1"/>
</dbReference>
<dbReference type="InterPro" id="IPR036928">
    <property type="entry name" value="AS_sf"/>
</dbReference>
<protein>
    <submittedName>
        <fullName evidence="2">AtzE family amidohydrolase</fullName>
    </submittedName>
</protein>
<name>A0ABX2INA0_9RHOO</name>
<keyword evidence="3" id="KW-1185">Reference proteome</keyword>
<accession>A0ABX2INA0</accession>
<evidence type="ECO:0000259" key="1">
    <source>
        <dbReference type="Pfam" id="PF01425"/>
    </source>
</evidence>
<dbReference type="NCBIfam" id="NF006631">
    <property type="entry name" value="PRK09201.1"/>
    <property type="match status" value="1"/>
</dbReference>
<dbReference type="Proteomes" id="UP000778523">
    <property type="component" value="Unassembled WGS sequence"/>
</dbReference>
<dbReference type="InterPro" id="IPR000120">
    <property type="entry name" value="Amidase"/>
</dbReference>
<dbReference type="Gene3D" id="3.90.1300.10">
    <property type="entry name" value="Amidase signature (AS) domain"/>
    <property type="match status" value="1"/>
</dbReference>
<reference evidence="2 3" key="1">
    <citation type="submission" date="2020-06" db="EMBL/GenBank/DDBJ databases">
        <title>Draft genome of Uliginosibacterium sp. IMCC34675.</title>
        <authorList>
            <person name="Song J."/>
        </authorList>
    </citation>
    <scope>NUCLEOTIDE SEQUENCE [LARGE SCALE GENOMIC DNA]</scope>
    <source>
        <strain evidence="2 3">IMCC34675</strain>
    </source>
</reference>
<organism evidence="2 3">
    <name type="scientific">Uliginosibacterium aquaticum</name>
    <dbReference type="NCBI Taxonomy" id="2731212"/>
    <lineage>
        <taxon>Bacteria</taxon>
        <taxon>Pseudomonadati</taxon>
        <taxon>Pseudomonadota</taxon>
        <taxon>Betaproteobacteria</taxon>
        <taxon>Rhodocyclales</taxon>
        <taxon>Zoogloeaceae</taxon>
        <taxon>Uliginosibacterium</taxon>
    </lineage>
</organism>
<dbReference type="Pfam" id="PF01425">
    <property type="entry name" value="Amidase"/>
    <property type="match status" value="1"/>
</dbReference>
<dbReference type="InterPro" id="IPR023631">
    <property type="entry name" value="Amidase_dom"/>
</dbReference>
<comment type="caution">
    <text evidence="2">The sequence shown here is derived from an EMBL/GenBank/DDBJ whole genome shotgun (WGS) entry which is preliminary data.</text>
</comment>
<evidence type="ECO:0000313" key="2">
    <source>
        <dbReference type="EMBL" id="NSL56487.1"/>
    </source>
</evidence>
<dbReference type="SUPFAM" id="SSF75304">
    <property type="entry name" value="Amidase signature (AS) enzymes"/>
    <property type="match status" value="1"/>
</dbReference>
<dbReference type="PANTHER" id="PTHR11895:SF172">
    <property type="entry name" value="GLUTAMYL-TRNA(GLN) AMIDOTRANSFERASE"/>
    <property type="match status" value="1"/>
</dbReference>
<proteinExistence type="predicted"/>
<dbReference type="InterPro" id="IPR014087">
    <property type="entry name" value="Carboxybiuret_hydro_AtzE"/>
</dbReference>
<dbReference type="EMBL" id="JABCSC020000004">
    <property type="protein sequence ID" value="NSL56487.1"/>
    <property type="molecule type" value="Genomic_DNA"/>
</dbReference>
<dbReference type="PANTHER" id="PTHR11895">
    <property type="entry name" value="TRANSAMIDASE"/>
    <property type="match status" value="1"/>
</dbReference>